<protein>
    <submittedName>
        <fullName evidence="3">Uncharacterized protein</fullName>
    </submittedName>
</protein>
<evidence type="ECO:0000256" key="1">
    <source>
        <dbReference type="SAM" id="MobiDB-lite"/>
    </source>
</evidence>
<dbReference type="EMBL" id="BNJQ01000015">
    <property type="protein sequence ID" value="GHP07072.1"/>
    <property type="molecule type" value="Genomic_DNA"/>
</dbReference>
<accession>A0A830HJM5</accession>
<dbReference type="InterPro" id="IPR029044">
    <property type="entry name" value="Nucleotide-diphossugar_trans"/>
</dbReference>
<dbReference type="OrthoDB" id="2918at2759"/>
<organism evidence="3 4">
    <name type="scientific">Pycnococcus provasolii</name>
    <dbReference type="NCBI Taxonomy" id="41880"/>
    <lineage>
        <taxon>Eukaryota</taxon>
        <taxon>Viridiplantae</taxon>
        <taxon>Chlorophyta</taxon>
        <taxon>Pseudoscourfieldiophyceae</taxon>
        <taxon>Pseudoscourfieldiales</taxon>
        <taxon>Pycnococcaceae</taxon>
        <taxon>Pycnococcus</taxon>
    </lineage>
</organism>
<dbReference type="CDD" id="cd00761">
    <property type="entry name" value="Glyco_tranf_GTA_type"/>
    <property type="match status" value="1"/>
</dbReference>
<keyword evidence="4" id="KW-1185">Reference proteome</keyword>
<dbReference type="SUPFAM" id="SSF53448">
    <property type="entry name" value="Nucleotide-diphospho-sugar transferases"/>
    <property type="match status" value="1"/>
</dbReference>
<reference evidence="3" key="1">
    <citation type="submission" date="2020-10" db="EMBL/GenBank/DDBJ databases">
        <title>Unveiling of a novel bifunctional photoreceptor, Dualchrome1, isolated from a cosmopolitan green alga.</title>
        <authorList>
            <person name="Suzuki S."/>
            <person name="Kawachi M."/>
        </authorList>
    </citation>
    <scope>NUCLEOTIDE SEQUENCE</scope>
    <source>
        <strain evidence="3">NIES 2893</strain>
    </source>
</reference>
<name>A0A830HJM5_9CHLO</name>
<feature type="compositionally biased region" description="Acidic residues" evidence="1">
    <location>
        <begin position="129"/>
        <end position="154"/>
    </location>
</feature>
<dbReference type="AlphaFoldDB" id="A0A830HJM5"/>
<feature type="region of interest" description="Disordered" evidence="1">
    <location>
        <begin position="1"/>
        <end position="23"/>
    </location>
</feature>
<feature type="compositionally biased region" description="Basic and acidic residues" evidence="1">
    <location>
        <begin position="109"/>
        <end position="128"/>
    </location>
</feature>
<feature type="compositionally biased region" description="Gly residues" evidence="1">
    <location>
        <begin position="7"/>
        <end position="18"/>
    </location>
</feature>
<keyword evidence="2" id="KW-1133">Transmembrane helix</keyword>
<evidence type="ECO:0000256" key="2">
    <source>
        <dbReference type="SAM" id="Phobius"/>
    </source>
</evidence>
<dbReference type="Proteomes" id="UP000660262">
    <property type="component" value="Unassembled WGS sequence"/>
</dbReference>
<gene>
    <name evidence="3" type="ORF">PPROV_000581500</name>
</gene>
<sequence length="661" mass="72014">MAERSSSGGGGGGGGGAGQPHTLGRQSVARQSTYLMMSFLAVVLLGLPYIYVQANLLITKGWLATTVSADASAMSARALATVDYTVSRLKEATYSIFEHDDDDSDDQEGSTHESANAREEEPSTRQDEKEEQEEQEEQEEGDEMTETENAEDESERVVTFEEATRQRTATWDLASAANAAAARATTQAASSALPRTTPRKPASTPSYSAPAKGGSSGCVPKSYADQPAKRTRSAFPCKCGNETCAHLDSPSVSYVMPRASSRDMLRKAFLHAARESASSPAGFEVLVSLGIGAGTVSVDEAMEEARATLPPSYRDEALERVVLLRTNANRNVAEKGLVRMANGQSVVILGGGDGGNDVASAPPRERRDAVSDAEADCAFDVAFALQYFKRPPNIVAIASRLKKYPRAQILINDDSNTEDEQWQASLRGAASYSIVHSGNIHEIRAYNRLVKLASARYVVLLQDDDRPPASTLWIRKAYAAFDKFPKLALLGALSGQIQGGPDSGKYGHRQRGAPRPLSYRYAGIPFMFVTLVNMGPFVMKRTVFLESGMFQLDFSCRGAAGIGFDFEYAVRMWYTGRQVALFKPPFEYHVGDWAKTGTRANPAAYRMREATEKRNSASIEDMYKPFYRNHGRANSPEAKRMSFARICKAAQLPTRANKAQL</sequence>
<keyword evidence="2" id="KW-0812">Transmembrane</keyword>
<feature type="transmembrane region" description="Helical" evidence="2">
    <location>
        <begin position="33"/>
        <end position="51"/>
    </location>
</feature>
<feature type="region of interest" description="Disordered" evidence="1">
    <location>
        <begin position="185"/>
        <end position="218"/>
    </location>
</feature>
<evidence type="ECO:0000313" key="3">
    <source>
        <dbReference type="EMBL" id="GHP07072.1"/>
    </source>
</evidence>
<evidence type="ECO:0000313" key="4">
    <source>
        <dbReference type="Proteomes" id="UP000660262"/>
    </source>
</evidence>
<dbReference type="Gene3D" id="3.90.550.10">
    <property type="entry name" value="Spore Coat Polysaccharide Biosynthesis Protein SpsA, Chain A"/>
    <property type="match status" value="1"/>
</dbReference>
<feature type="region of interest" description="Disordered" evidence="1">
    <location>
        <begin position="97"/>
        <end position="162"/>
    </location>
</feature>
<feature type="compositionally biased region" description="Acidic residues" evidence="1">
    <location>
        <begin position="99"/>
        <end position="108"/>
    </location>
</feature>
<proteinExistence type="predicted"/>
<keyword evidence="2" id="KW-0472">Membrane</keyword>
<comment type="caution">
    <text evidence="3">The sequence shown here is derived from an EMBL/GenBank/DDBJ whole genome shotgun (WGS) entry which is preliminary data.</text>
</comment>